<dbReference type="SUPFAM" id="SSF103481">
    <property type="entry name" value="Multidrug resistance efflux transporter EmrE"/>
    <property type="match status" value="2"/>
</dbReference>
<dbReference type="HOGENOM" id="CLU_032828_0_0_4"/>
<feature type="transmembrane region" description="Helical" evidence="1">
    <location>
        <begin position="272"/>
        <end position="288"/>
    </location>
</feature>
<evidence type="ECO:0000313" key="4">
    <source>
        <dbReference type="Proteomes" id="UP000031838"/>
    </source>
</evidence>
<dbReference type="InterPro" id="IPR037185">
    <property type="entry name" value="EmrE-like"/>
</dbReference>
<evidence type="ECO:0000313" key="3">
    <source>
        <dbReference type="EMBL" id="AJK50125.1"/>
    </source>
</evidence>
<feature type="transmembrane region" description="Helical" evidence="1">
    <location>
        <begin position="184"/>
        <end position="205"/>
    </location>
</feature>
<dbReference type="PANTHER" id="PTHR22911:SF103">
    <property type="entry name" value="BLR2811 PROTEIN"/>
    <property type="match status" value="1"/>
</dbReference>
<keyword evidence="1" id="KW-0812">Transmembrane</keyword>
<feature type="transmembrane region" description="Helical" evidence="1">
    <location>
        <begin position="217"/>
        <end position="237"/>
    </location>
</feature>
<name>A0A0B6SA10_BURPL</name>
<organism evidence="3 4">
    <name type="scientific">Burkholderia plantarii</name>
    <dbReference type="NCBI Taxonomy" id="41899"/>
    <lineage>
        <taxon>Bacteria</taxon>
        <taxon>Pseudomonadati</taxon>
        <taxon>Pseudomonadota</taxon>
        <taxon>Betaproteobacteria</taxon>
        <taxon>Burkholderiales</taxon>
        <taxon>Burkholderiaceae</taxon>
        <taxon>Burkholderia</taxon>
    </lineage>
</organism>
<feature type="transmembrane region" description="Helical" evidence="1">
    <location>
        <begin position="107"/>
        <end position="126"/>
    </location>
</feature>
<feature type="transmembrane region" description="Helical" evidence="1">
    <location>
        <begin position="81"/>
        <end position="101"/>
    </location>
</feature>
<feature type="transmembrane region" description="Helical" evidence="1">
    <location>
        <begin position="133"/>
        <end position="148"/>
    </location>
</feature>
<evidence type="ECO:0000259" key="2">
    <source>
        <dbReference type="Pfam" id="PF00892"/>
    </source>
</evidence>
<feature type="domain" description="EamA" evidence="2">
    <location>
        <begin position="17"/>
        <end position="148"/>
    </location>
</feature>
<sequence>MNVMQLTGNTDRNPVMSGVLAYALGIFCMALVDASGKHLSRAYPLAEIIFFRSLLAMAPLGVTASRAGWRTLRTRRPVLHVMRGVTVLLTLGLFFWSLRYLPLADATALNLTSPIFTTLFAAGFLAEAIPRRYWLALVIGLAGVWLVMAPTDAALRGVALIAVASAAAYAGTNICTRILVRTDSALCCTFHSNTVLLAITALGAFSRDWLLFTWRDTAVVFVMAVASTALQMLSGYALKRVAASRLAPLDYTLLIWTVGLGALVWHEWPRPAVWAGMALVCASCWVIVSSRAARPAPVPPAKPGTLA</sequence>
<dbReference type="InterPro" id="IPR000620">
    <property type="entry name" value="EamA_dom"/>
</dbReference>
<dbReference type="KEGG" id="bgp:BGL_2c20610"/>
<feature type="transmembrane region" description="Helical" evidence="1">
    <location>
        <begin position="154"/>
        <end position="172"/>
    </location>
</feature>
<keyword evidence="4" id="KW-1185">Reference proteome</keyword>
<dbReference type="PANTHER" id="PTHR22911">
    <property type="entry name" value="ACYL-MALONYL CONDENSING ENZYME-RELATED"/>
    <property type="match status" value="1"/>
</dbReference>
<proteinExistence type="predicted"/>
<feature type="domain" description="EamA" evidence="2">
    <location>
        <begin position="159"/>
        <end position="288"/>
    </location>
</feature>
<keyword evidence="1" id="KW-1133">Transmembrane helix</keyword>
<dbReference type="AlphaFoldDB" id="A0A0B6SA10"/>
<feature type="transmembrane region" description="Helical" evidence="1">
    <location>
        <begin position="249"/>
        <end position="266"/>
    </location>
</feature>
<dbReference type="Pfam" id="PF00892">
    <property type="entry name" value="EamA"/>
    <property type="match status" value="2"/>
</dbReference>
<gene>
    <name evidence="3" type="ORF">BGL_2c20610</name>
</gene>
<protein>
    <recommendedName>
        <fullName evidence="2">EamA domain-containing protein</fullName>
    </recommendedName>
</protein>
<reference evidence="3 4" key="2">
    <citation type="journal article" date="2016" name="Appl. Microbiol. Biotechnol.">
        <title>Mutations improving production and secretion of extracellular lipase by Burkholderia glumae PG1.</title>
        <authorList>
            <person name="Knapp A."/>
            <person name="Voget S."/>
            <person name="Gao R."/>
            <person name="Zaburannyi N."/>
            <person name="Krysciak D."/>
            <person name="Breuer M."/>
            <person name="Hauer B."/>
            <person name="Streit W.R."/>
            <person name="Muller R."/>
            <person name="Daniel R."/>
            <person name="Jaeger K.E."/>
        </authorList>
    </citation>
    <scope>NUCLEOTIDE SEQUENCE [LARGE SCALE GENOMIC DNA]</scope>
    <source>
        <strain evidence="3 4">PG1</strain>
    </source>
</reference>
<keyword evidence="1" id="KW-0472">Membrane</keyword>
<accession>A0A0B6SA10</accession>
<dbReference type="GO" id="GO:0016020">
    <property type="term" value="C:membrane"/>
    <property type="evidence" value="ECO:0007669"/>
    <property type="project" value="InterPro"/>
</dbReference>
<evidence type="ECO:0000256" key="1">
    <source>
        <dbReference type="SAM" id="Phobius"/>
    </source>
</evidence>
<dbReference type="Proteomes" id="UP000031838">
    <property type="component" value="Chromosome 2"/>
</dbReference>
<reference evidence="4" key="1">
    <citation type="submission" date="2011-03" db="EMBL/GenBank/DDBJ databases">
        <authorList>
            <person name="Voget S."/>
            <person name="Streit W.R."/>
            <person name="Jaeger K.E."/>
            <person name="Daniel R."/>
        </authorList>
    </citation>
    <scope>NUCLEOTIDE SEQUENCE [LARGE SCALE GENOMIC DNA]</scope>
    <source>
        <strain evidence="4">PG1</strain>
    </source>
</reference>
<dbReference type="EMBL" id="CP002581">
    <property type="protein sequence ID" value="AJK50125.1"/>
    <property type="molecule type" value="Genomic_DNA"/>
</dbReference>
<feature type="transmembrane region" description="Helical" evidence="1">
    <location>
        <begin position="50"/>
        <end position="69"/>
    </location>
</feature>